<dbReference type="Proteomes" id="UP000789342">
    <property type="component" value="Unassembled WGS sequence"/>
</dbReference>
<gene>
    <name evidence="1" type="ORF">AMORRO_LOCUS2614</name>
</gene>
<reference evidence="1" key="1">
    <citation type="submission" date="2021-06" db="EMBL/GenBank/DDBJ databases">
        <authorList>
            <person name="Kallberg Y."/>
            <person name="Tangrot J."/>
            <person name="Rosling A."/>
        </authorList>
    </citation>
    <scope>NUCLEOTIDE SEQUENCE</scope>
    <source>
        <strain evidence="1">CL551</strain>
    </source>
</reference>
<dbReference type="AlphaFoldDB" id="A0A9N8WJ77"/>
<comment type="caution">
    <text evidence="1">The sequence shown here is derived from an EMBL/GenBank/DDBJ whole genome shotgun (WGS) entry which is preliminary data.</text>
</comment>
<sequence length="515" mass="60956">MPKRYIFLEEGCKPTLRKVHTSNLFDLLQLSLREENYCRATRIVEILLQCPETNVTLIWQAAVEVLTHFNYSKKVCVEFFNKLLIYTKSVSEILLELIFFQMKSGNSAEALETLETYLPQVPFCDNPLFHGYTGLLAYALWDHLGVANNISYISSNGREEVERSVIEHDDEHIMEDDEHHMEERMRYYNLSARSLKKSLDMDIRNDMFFVYYVKLLLAGEDFEEAFHIIDTFCDKNPHALTGHRIRFETLYYHRNENAEWVNAGKEYHKIDPLSPPEKVESTWFVYLSKNVKCANQSLKSERKKDEETLVNAHYNIVELFFQRVEHGDDKTYYLKKLLFHFVWLEYVHLFVHKYIVIYLCQYYGNAYVATFTLHASIRFLELKRGLIDTLLETRTSWYKSFTLNQKHKTRDHAGLYILMTVLLGGRFHEKEVNAEKFKERVLKATSLSHGNRPTKYRIDVHESSFSDQSDNEVSFESSEFHYNDYEKFDEDLSTVKEKESVLDDFFAEILNEILQ</sequence>
<proteinExistence type="predicted"/>
<organism evidence="1 2">
    <name type="scientific">Acaulospora morrowiae</name>
    <dbReference type="NCBI Taxonomy" id="94023"/>
    <lineage>
        <taxon>Eukaryota</taxon>
        <taxon>Fungi</taxon>
        <taxon>Fungi incertae sedis</taxon>
        <taxon>Mucoromycota</taxon>
        <taxon>Glomeromycotina</taxon>
        <taxon>Glomeromycetes</taxon>
        <taxon>Diversisporales</taxon>
        <taxon>Acaulosporaceae</taxon>
        <taxon>Acaulospora</taxon>
    </lineage>
</organism>
<dbReference type="OrthoDB" id="2159786at2759"/>
<dbReference type="InterPro" id="IPR039495">
    <property type="entry name" value="TAF1A"/>
</dbReference>
<dbReference type="EMBL" id="CAJVPV010001130">
    <property type="protein sequence ID" value="CAG8487446.1"/>
    <property type="molecule type" value="Genomic_DNA"/>
</dbReference>
<keyword evidence="2" id="KW-1185">Reference proteome</keyword>
<dbReference type="GO" id="GO:0000120">
    <property type="term" value="C:RNA polymerase I transcription regulator complex"/>
    <property type="evidence" value="ECO:0007669"/>
    <property type="project" value="InterPro"/>
</dbReference>
<accession>A0A9N8WJ77</accession>
<evidence type="ECO:0000313" key="2">
    <source>
        <dbReference type="Proteomes" id="UP000789342"/>
    </source>
</evidence>
<dbReference type="GO" id="GO:0006360">
    <property type="term" value="P:transcription by RNA polymerase I"/>
    <property type="evidence" value="ECO:0007669"/>
    <property type="project" value="InterPro"/>
</dbReference>
<evidence type="ECO:0000313" key="1">
    <source>
        <dbReference type="EMBL" id="CAG8487446.1"/>
    </source>
</evidence>
<name>A0A9N8WJ77_9GLOM</name>
<dbReference type="Pfam" id="PF14929">
    <property type="entry name" value="TAF1_subA"/>
    <property type="match status" value="1"/>
</dbReference>
<protein>
    <submittedName>
        <fullName evidence="1">2872_t:CDS:1</fullName>
    </submittedName>
</protein>